<evidence type="ECO:0000313" key="1">
    <source>
        <dbReference type="EMBL" id="CAI6349107.1"/>
    </source>
</evidence>
<protein>
    <submittedName>
        <fullName evidence="1">Uncharacterized protein</fullName>
    </submittedName>
</protein>
<dbReference type="Proteomes" id="UP001160148">
    <property type="component" value="Unassembled WGS sequence"/>
</dbReference>
<proteinExistence type="predicted"/>
<accession>A0AAV0VXS3</accession>
<gene>
    <name evidence="1" type="ORF">MEUPH1_LOCUS5709</name>
</gene>
<comment type="caution">
    <text evidence="1">The sequence shown here is derived from an EMBL/GenBank/DDBJ whole genome shotgun (WGS) entry which is preliminary data.</text>
</comment>
<organism evidence="1 2">
    <name type="scientific">Macrosiphum euphorbiae</name>
    <name type="common">potato aphid</name>
    <dbReference type="NCBI Taxonomy" id="13131"/>
    <lineage>
        <taxon>Eukaryota</taxon>
        <taxon>Metazoa</taxon>
        <taxon>Ecdysozoa</taxon>
        <taxon>Arthropoda</taxon>
        <taxon>Hexapoda</taxon>
        <taxon>Insecta</taxon>
        <taxon>Pterygota</taxon>
        <taxon>Neoptera</taxon>
        <taxon>Paraneoptera</taxon>
        <taxon>Hemiptera</taxon>
        <taxon>Sternorrhyncha</taxon>
        <taxon>Aphidomorpha</taxon>
        <taxon>Aphidoidea</taxon>
        <taxon>Aphididae</taxon>
        <taxon>Macrosiphini</taxon>
        <taxon>Macrosiphum</taxon>
    </lineage>
</organism>
<evidence type="ECO:0000313" key="2">
    <source>
        <dbReference type="Proteomes" id="UP001160148"/>
    </source>
</evidence>
<reference evidence="1 2" key="1">
    <citation type="submission" date="2023-01" db="EMBL/GenBank/DDBJ databases">
        <authorList>
            <person name="Whitehead M."/>
        </authorList>
    </citation>
    <scope>NUCLEOTIDE SEQUENCE [LARGE SCALE GENOMIC DNA]</scope>
</reference>
<keyword evidence="2" id="KW-1185">Reference proteome</keyword>
<dbReference type="EMBL" id="CARXXK010000001">
    <property type="protein sequence ID" value="CAI6349107.1"/>
    <property type="molecule type" value="Genomic_DNA"/>
</dbReference>
<name>A0AAV0VXS3_9HEMI</name>
<dbReference type="AlphaFoldDB" id="A0AAV0VXS3"/>
<sequence length="126" mass="15351">MVFDLQQIEEFLSVCPAVLTYNLTVKHVITERYKYKSDLRKYKISHSVRPEHRKYQQYECMVNLLRKMDTVLAGVDAPLSSEPDDDSEQDIYHNIWLRWLEVGCHRRRQLCTMMRRWTSMRPRNWK</sequence>